<evidence type="ECO:0000256" key="1">
    <source>
        <dbReference type="SAM" id="SignalP"/>
    </source>
</evidence>
<reference evidence="2 3" key="1">
    <citation type="submission" date="2013-11" db="EMBL/GenBank/DDBJ databases">
        <title>Genome sequencing of Stegodyphus mimosarum.</title>
        <authorList>
            <person name="Bechsgaard J."/>
        </authorList>
    </citation>
    <scope>NUCLEOTIDE SEQUENCE [LARGE SCALE GENOMIC DNA]</scope>
</reference>
<name>A0A087UPD8_STEMI</name>
<evidence type="ECO:0000313" key="2">
    <source>
        <dbReference type="EMBL" id="KFM79227.1"/>
    </source>
</evidence>
<dbReference type="EMBL" id="KK120864">
    <property type="protein sequence ID" value="KFM79227.1"/>
    <property type="molecule type" value="Genomic_DNA"/>
</dbReference>
<feature type="chain" id="PRO_5001830787" description="Secreted protein" evidence="1">
    <location>
        <begin position="21"/>
        <end position="236"/>
    </location>
</feature>
<accession>A0A087UPD8</accession>
<proteinExistence type="predicted"/>
<keyword evidence="3" id="KW-1185">Reference proteome</keyword>
<protein>
    <recommendedName>
        <fullName evidence="4">Secreted protein</fullName>
    </recommendedName>
</protein>
<keyword evidence="1" id="KW-0732">Signal</keyword>
<gene>
    <name evidence="2" type="ORF">X975_13875</name>
</gene>
<organism evidence="2 3">
    <name type="scientific">Stegodyphus mimosarum</name>
    <name type="common">African social velvet spider</name>
    <dbReference type="NCBI Taxonomy" id="407821"/>
    <lineage>
        <taxon>Eukaryota</taxon>
        <taxon>Metazoa</taxon>
        <taxon>Ecdysozoa</taxon>
        <taxon>Arthropoda</taxon>
        <taxon>Chelicerata</taxon>
        <taxon>Arachnida</taxon>
        <taxon>Araneae</taxon>
        <taxon>Araneomorphae</taxon>
        <taxon>Entelegynae</taxon>
        <taxon>Eresoidea</taxon>
        <taxon>Eresidae</taxon>
        <taxon>Stegodyphus</taxon>
    </lineage>
</organism>
<feature type="non-terminal residue" evidence="2">
    <location>
        <position position="236"/>
    </location>
</feature>
<evidence type="ECO:0000313" key="3">
    <source>
        <dbReference type="Proteomes" id="UP000054359"/>
    </source>
</evidence>
<dbReference type="Proteomes" id="UP000054359">
    <property type="component" value="Unassembled WGS sequence"/>
</dbReference>
<dbReference type="OrthoDB" id="6418131at2759"/>
<feature type="signal peptide" evidence="1">
    <location>
        <begin position="1"/>
        <end position="20"/>
    </location>
</feature>
<sequence length="236" mass="27044">MWKLNAILLTILGAAKVAITCDSLEQCFEELNESFEALDVTLPTENDLKRMCPLARKSFSCFHRKIKLCTGMTTAERALLKDNEIASNAAETLLNMENMADDLCNNKSTLHRSYVQSVTCANEYFATQEDHFRRKGSSAYEAYKELQNTLPEESDNGMPIKEECLIQAFSLMCLSEDLQKVCGKVAQETFIEIVQGSKYLRYYFCSEGDIQELNLKLHQISKLRKNDKLLFLWYLI</sequence>
<dbReference type="AlphaFoldDB" id="A0A087UPD8"/>
<dbReference type="OMA" id="CANEYFA"/>
<evidence type="ECO:0008006" key="4">
    <source>
        <dbReference type="Google" id="ProtNLM"/>
    </source>
</evidence>